<sequence>MQNVLYLISYLCATEIVQRRVFKIRYIISLEDYKWNHSIICTNHLTSHYIK</sequence>
<dbReference type="AlphaFoldDB" id="A0A0A9U5P6"/>
<organism evidence="1">
    <name type="scientific">Arundo donax</name>
    <name type="common">Giant reed</name>
    <name type="synonym">Donax arundinaceus</name>
    <dbReference type="NCBI Taxonomy" id="35708"/>
    <lineage>
        <taxon>Eukaryota</taxon>
        <taxon>Viridiplantae</taxon>
        <taxon>Streptophyta</taxon>
        <taxon>Embryophyta</taxon>
        <taxon>Tracheophyta</taxon>
        <taxon>Spermatophyta</taxon>
        <taxon>Magnoliopsida</taxon>
        <taxon>Liliopsida</taxon>
        <taxon>Poales</taxon>
        <taxon>Poaceae</taxon>
        <taxon>PACMAD clade</taxon>
        <taxon>Arundinoideae</taxon>
        <taxon>Arundineae</taxon>
        <taxon>Arundo</taxon>
    </lineage>
</organism>
<reference evidence="1" key="2">
    <citation type="journal article" date="2015" name="Data Brief">
        <title>Shoot transcriptome of the giant reed, Arundo donax.</title>
        <authorList>
            <person name="Barrero R.A."/>
            <person name="Guerrero F.D."/>
            <person name="Moolhuijzen P."/>
            <person name="Goolsby J.A."/>
            <person name="Tidwell J."/>
            <person name="Bellgard S.E."/>
            <person name="Bellgard M.I."/>
        </authorList>
    </citation>
    <scope>NUCLEOTIDE SEQUENCE</scope>
    <source>
        <tissue evidence="1">Shoot tissue taken approximately 20 cm above the soil surface</tissue>
    </source>
</reference>
<protein>
    <submittedName>
        <fullName evidence="1">Uncharacterized protein</fullName>
    </submittedName>
</protein>
<evidence type="ECO:0000313" key="1">
    <source>
        <dbReference type="EMBL" id="JAD17063.1"/>
    </source>
</evidence>
<accession>A0A0A9U5P6</accession>
<dbReference type="EMBL" id="GBRH01280832">
    <property type="protein sequence ID" value="JAD17063.1"/>
    <property type="molecule type" value="Transcribed_RNA"/>
</dbReference>
<name>A0A0A9U5P6_ARUDO</name>
<proteinExistence type="predicted"/>
<reference evidence="1" key="1">
    <citation type="submission" date="2014-09" db="EMBL/GenBank/DDBJ databases">
        <authorList>
            <person name="Magalhaes I.L.F."/>
            <person name="Oliveira U."/>
            <person name="Santos F.R."/>
            <person name="Vidigal T.H.D.A."/>
            <person name="Brescovit A.D."/>
            <person name="Santos A.J."/>
        </authorList>
    </citation>
    <scope>NUCLEOTIDE SEQUENCE</scope>
    <source>
        <tissue evidence="1">Shoot tissue taken approximately 20 cm above the soil surface</tissue>
    </source>
</reference>